<evidence type="ECO:0000313" key="5">
    <source>
        <dbReference type="Proteomes" id="UP001470230"/>
    </source>
</evidence>
<evidence type="ECO:0000256" key="1">
    <source>
        <dbReference type="SAM" id="Coils"/>
    </source>
</evidence>
<dbReference type="Proteomes" id="UP001470230">
    <property type="component" value="Unassembled WGS sequence"/>
</dbReference>
<feature type="region of interest" description="Disordered" evidence="2">
    <location>
        <begin position="1468"/>
        <end position="1537"/>
    </location>
</feature>
<keyword evidence="5" id="KW-1185">Reference proteome</keyword>
<organism evidence="4 5">
    <name type="scientific">Tritrichomonas musculus</name>
    <dbReference type="NCBI Taxonomy" id="1915356"/>
    <lineage>
        <taxon>Eukaryota</taxon>
        <taxon>Metamonada</taxon>
        <taxon>Parabasalia</taxon>
        <taxon>Tritrichomonadida</taxon>
        <taxon>Tritrichomonadidae</taxon>
        <taxon>Tritrichomonas</taxon>
    </lineage>
</organism>
<keyword evidence="1" id="KW-0175">Coiled coil</keyword>
<dbReference type="EMBL" id="JAPFFF010000346">
    <property type="protein sequence ID" value="KAK8834649.1"/>
    <property type="molecule type" value="Genomic_DNA"/>
</dbReference>
<feature type="region of interest" description="Disordered" evidence="2">
    <location>
        <begin position="887"/>
        <end position="909"/>
    </location>
</feature>
<feature type="compositionally biased region" description="Low complexity" evidence="2">
    <location>
        <begin position="1514"/>
        <end position="1529"/>
    </location>
</feature>
<proteinExistence type="predicted"/>
<dbReference type="EMBL" id="JAPFFF010000008">
    <property type="protein sequence ID" value="KAK8885208.1"/>
    <property type="molecule type" value="Genomic_DNA"/>
</dbReference>
<gene>
    <name evidence="3" type="ORF">M9Y10_026545</name>
    <name evidence="4" type="ORF">M9Y10_044338</name>
</gene>
<evidence type="ECO:0008006" key="6">
    <source>
        <dbReference type="Google" id="ProtNLM"/>
    </source>
</evidence>
<evidence type="ECO:0000313" key="4">
    <source>
        <dbReference type="EMBL" id="KAK8885208.1"/>
    </source>
</evidence>
<feature type="compositionally biased region" description="Basic and acidic residues" evidence="2">
    <location>
        <begin position="1496"/>
        <end position="1512"/>
    </location>
</feature>
<feature type="coiled-coil region" evidence="1">
    <location>
        <begin position="376"/>
        <end position="403"/>
    </location>
</feature>
<reference evidence="4 5" key="1">
    <citation type="submission" date="2024-04" db="EMBL/GenBank/DDBJ databases">
        <title>Tritrichomonas musculus Genome.</title>
        <authorList>
            <person name="Alves-Ferreira E."/>
            <person name="Grigg M."/>
            <person name="Lorenzi H."/>
            <person name="Galac M."/>
        </authorList>
    </citation>
    <scope>NUCLEOTIDE SEQUENCE [LARGE SCALE GENOMIC DNA]</scope>
    <source>
        <strain evidence="4 5">EAF2021</strain>
    </source>
</reference>
<sequence length="1725" mass="197623">MNDNSNTSDSIEQIDKNRSKTDIEEIRPILLKISQMDSTVKSSLPQSIKNQKADVTQSFFMLIDNFSDFFEKSVLPRNQSRLLFAYFLSLHHFAIDLYCPGISHTDAEFTSLWKNFSWIFKMLQPYIFPSDYNHVIEQINQEYVPLRTRYEGKPNTDEFVRLITKINSALEEFNYSVGDLQDPYTSSENFSSVLKEFAKLKQLFRIFCQKINLTPPHLFNALSLAESILTYGKLFVSIRDTIKEIDNKVQESSIISIHIPLEMKDPYVHRQFLNSSVKIHQVENRLIYDKIIEIYSVNLVQNSSQDVNTTIANKFFLSTTLLLDFSSVLAIHLDSQLVDRWQSYVTTSDSYFCLIDQPKLILQKISSQVRPQSQQIININKSRNNEQINLMNLKNEISFSNQNPAIFSYYEEFIRLYGFIANDQSPRSIHPLSHCIILLLKISNETNNDVIKNASSKLIDNIVSHLIVAKTHEDLVHLKYVIKKIIDQKKRKEQLQYIKQQLGSSNSISILNSDSNTKSNANANQYLTYNSKTNDSPYQVLVALCYHTRDIISSLSNDNDDSRIQSHQREYLILKSYSYYLDLLVAVSAPKLNSNNNEGSIPLEYLKYHMNPDQIVECLKVFFGDIINERLPFTATVPPVIFSSSLTRNGKLDPADMQRLASLLLTERCKEYDAQYIIMEYKKMILYVDQISKFLEYCNTSVVFEPKLNIDVFGNNKLMSFVTDLIKLREKPTFSIEESREMAEAIFPLLLKAMYKRAIMKVKIDEIVFKIIKTLYVPRCPDLIQKCYLIMDPFDSLSAKNPSLRTHVSVLKLLITAAFTGSSDFHKYIQISNIKESIEKIDNEIKMKSDQANYEETKNCLDSFKKFMVLCKLLDWISENFKEYKIGKYGNSKPGQPESQDQEKNDEQQPAKLEVIIDRASNDTINDNNNKQIVYNEETGETANNDDETNQDDDVLEIVNPNKNENEDESNDPYKIPYVSILTKVNHIALMRQKLIDGKKLNLFISINSDNSLDLFCESLIKEINDVLSTNKFYYIIESKLDAIIKKFTKQFDFAALLKNLIQYFEELAVYLMNINEMSAIQKLVSDKKLKVIKNHLTEAVNNISDAPERISNTVLTAKELSANTNTMEGFMVHFMTQNYIDRAQNVLNLFLLRRYPVSFELSSIQSSVVAPMMIANPVNLAVPQQSQSAVSQFPFQQFIIAQKPQQSQSQPKVSLLQQYQQLPKFQQIMQQMQQIPQLQQIPAKIQIIQNPGKNYQIVIPSRMSPAQQAVYPFQPAQSQVMTHAASNPQNFAIQKLYQIIKILEKFPSSPAVTSTIEKCKDMCRNTFQHCYGILASISPEKASDLQLVELKAIKNNLKTNICKLETANNDNDNSFASNDEHFERCLRMVDNQMHKKDEKIRQLNETIENIEEELREMEKKMTREETASPEIISALDSILDDDLLSNIVGPANGTTVDNSAKSMASSADLNINNGNANNLQSGSRRRGRHRGRYSAHTDDINTNKDDQKEEQSSGETSANLSASSSSSSIEKVKSIPKKQKSASIINSLLLQVKNAEILNQRLRRKVEKLRFPSATPPLSSDKFTNAYPLYLDNYEGCSWIASNVKESYSSRNELSKLQEERDNLFEQIVRANASKSEPLKPEYIENLYGNVISACSNVGSSSTINGKVSKSIFLSFIEKSDSLFTYLDYDINTIKKKLKLLGKQNRMTPSEFVSQFAKKLQILE</sequence>
<protein>
    <recommendedName>
        <fullName evidence="6">Ras-GAP domain-containing protein</fullName>
    </recommendedName>
</protein>
<evidence type="ECO:0000256" key="2">
    <source>
        <dbReference type="SAM" id="MobiDB-lite"/>
    </source>
</evidence>
<name>A0ABR2K2V5_9EUKA</name>
<feature type="compositionally biased region" description="Basic residues" evidence="2">
    <location>
        <begin position="1484"/>
        <end position="1494"/>
    </location>
</feature>
<evidence type="ECO:0000313" key="3">
    <source>
        <dbReference type="EMBL" id="KAK8834649.1"/>
    </source>
</evidence>
<comment type="caution">
    <text evidence="4">The sequence shown here is derived from an EMBL/GenBank/DDBJ whole genome shotgun (WGS) entry which is preliminary data.</text>
</comment>
<accession>A0ABR2K2V5</accession>
<feature type="coiled-coil region" evidence="1">
    <location>
        <begin position="1387"/>
        <end position="1428"/>
    </location>
</feature>
<feature type="compositionally biased region" description="Low complexity" evidence="2">
    <location>
        <begin position="1471"/>
        <end position="1483"/>
    </location>
</feature>